<dbReference type="Proteomes" id="UP000533641">
    <property type="component" value="Unassembled WGS sequence"/>
</dbReference>
<proteinExistence type="predicted"/>
<sequence length="47" mass="5135">MAVLVFRHFAHASAKTTDHSHFAALSEKNLICAQRIAMLSVGGQRLV</sequence>
<dbReference type="RefSeq" id="WP_183929034.1">
    <property type="nucleotide sequence ID" value="NZ_JACIGM010000016.1"/>
</dbReference>
<evidence type="ECO:0000313" key="2">
    <source>
        <dbReference type="Proteomes" id="UP000533641"/>
    </source>
</evidence>
<protein>
    <submittedName>
        <fullName evidence="1">Uncharacterized protein</fullName>
    </submittedName>
</protein>
<dbReference type="EMBL" id="JACIGM010000016">
    <property type="protein sequence ID" value="MBB4278139.1"/>
    <property type="molecule type" value="Genomic_DNA"/>
</dbReference>
<reference evidence="1 2" key="1">
    <citation type="submission" date="2020-08" db="EMBL/GenBank/DDBJ databases">
        <title>Genomic Encyclopedia of Type Strains, Phase IV (KMG-V): Genome sequencing to study the core and pangenomes of soil and plant-associated prokaryotes.</title>
        <authorList>
            <person name="Whitman W."/>
        </authorList>
    </citation>
    <scope>NUCLEOTIDE SEQUENCE [LARGE SCALE GENOMIC DNA]</scope>
    <source>
        <strain evidence="1 2">SEMIA 402</strain>
    </source>
</reference>
<gene>
    <name evidence="1" type="ORF">GGE12_005948</name>
</gene>
<accession>A0A7W6RT57</accession>
<organism evidence="1 2">
    <name type="scientific">Rhizobium mongolense</name>
    <dbReference type="NCBI Taxonomy" id="57676"/>
    <lineage>
        <taxon>Bacteria</taxon>
        <taxon>Pseudomonadati</taxon>
        <taxon>Pseudomonadota</taxon>
        <taxon>Alphaproteobacteria</taxon>
        <taxon>Hyphomicrobiales</taxon>
        <taxon>Rhizobiaceae</taxon>
        <taxon>Rhizobium/Agrobacterium group</taxon>
        <taxon>Rhizobium</taxon>
    </lineage>
</organism>
<comment type="caution">
    <text evidence="1">The sequence shown here is derived from an EMBL/GenBank/DDBJ whole genome shotgun (WGS) entry which is preliminary data.</text>
</comment>
<name>A0A7W6RT57_9HYPH</name>
<dbReference type="AlphaFoldDB" id="A0A7W6RT57"/>
<evidence type="ECO:0000313" key="1">
    <source>
        <dbReference type="EMBL" id="MBB4278139.1"/>
    </source>
</evidence>